<reference evidence="2" key="1">
    <citation type="journal article" date="2022" name="bioRxiv">
        <title>Sequencing and chromosome-scale assembly of the giantPleurodeles waltlgenome.</title>
        <authorList>
            <person name="Brown T."/>
            <person name="Elewa A."/>
            <person name="Iarovenko S."/>
            <person name="Subramanian E."/>
            <person name="Araus A.J."/>
            <person name="Petzold A."/>
            <person name="Susuki M."/>
            <person name="Suzuki K.-i.T."/>
            <person name="Hayashi T."/>
            <person name="Toyoda A."/>
            <person name="Oliveira C."/>
            <person name="Osipova E."/>
            <person name="Leigh N.D."/>
            <person name="Simon A."/>
            <person name="Yun M.H."/>
        </authorList>
    </citation>
    <scope>NUCLEOTIDE SEQUENCE</scope>
    <source>
        <strain evidence="2">20211129_DDA</strain>
        <tissue evidence="2">Liver</tissue>
    </source>
</reference>
<feature type="transmembrane region" description="Helical" evidence="1">
    <location>
        <begin position="14"/>
        <end position="37"/>
    </location>
</feature>
<dbReference type="AlphaFoldDB" id="A0AAV7NVA9"/>
<accession>A0AAV7NVA9</accession>
<keyword evidence="1" id="KW-0812">Transmembrane</keyword>
<gene>
    <name evidence="2" type="ORF">NDU88_006870</name>
</gene>
<comment type="caution">
    <text evidence="2">The sequence shown here is derived from an EMBL/GenBank/DDBJ whole genome shotgun (WGS) entry which is preliminary data.</text>
</comment>
<keyword evidence="1" id="KW-1133">Transmembrane helix</keyword>
<dbReference type="Proteomes" id="UP001066276">
    <property type="component" value="Chromosome 8"/>
</dbReference>
<protein>
    <submittedName>
        <fullName evidence="2">Uncharacterized protein</fullName>
    </submittedName>
</protein>
<dbReference type="EMBL" id="JANPWB010000012">
    <property type="protein sequence ID" value="KAJ1118682.1"/>
    <property type="molecule type" value="Genomic_DNA"/>
</dbReference>
<evidence type="ECO:0000313" key="2">
    <source>
        <dbReference type="EMBL" id="KAJ1118682.1"/>
    </source>
</evidence>
<name>A0AAV7NVA9_PLEWA</name>
<evidence type="ECO:0000256" key="1">
    <source>
        <dbReference type="SAM" id="Phobius"/>
    </source>
</evidence>
<proteinExistence type="predicted"/>
<sequence length="228" mass="22885">MVVMSAVVPLSEHVAGLVAVLAEVSVAAVLAVVHVSAPVEGHSRTSPAASDGCPLGKMLGTVAEAADVQVVVQVAVQVAVQLAVLVAVQVVVLVAVQVVVMVAVQVVVFAAVQVGVVIDRRGDTSPSVGATVPCPDLLFGFCPYPPFDGAAGVLPLSPFVLEEPLVAGRCGFSLRDVGTFFTLAGGRMSLASQGNTLAALMGGALDVPTVAGTTVPEDLVAEGLGWDL</sequence>
<feature type="transmembrane region" description="Helical" evidence="1">
    <location>
        <begin position="82"/>
        <end position="112"/>
    </location>
</feature>
<organism evidence="2 3">
    <name type="scientific">Pleurodeles waltl</name>
    <name type="common">Iberian ribbed newt</name>
    <dbReference type="NCBI Taxonomy" id="8319"/>
    <lineage>
        <taxon>Eukaryota</taxon>
        <taxon>Metazoa</taxon>
        <taxon>Chordata</taxon>
        <taxon>Craniata</taxon>
        <taxon>Vertebrata</taxon>
        <taxon>Euteleostomi</taxon>
        <taxon>Amphibia</taxon>
        <taxon>Batrachia</taxon>
        <taxon>Caudata</taxon>
        <taxon>Salamandroidea</taxon>
        <taxon>Salamandridae</taxon>
        <taxon>Pleurodelinae</taxon>
        <taxon>Pleurodeles</taxon>
    </lineage>
</organism>
<keyword evidence="3" id="KW-1185">Reference proteome</keyword>
<evidence type="ECO:0000313" key="3">
    <source>
        <dbReference type="Proteomes" id="UP001066276"/>
    </source>
</evidence>
<keyword evidence="1" id="KW-0472">Membrane</keyword>